<dbReference type="Proteomes" id="UP001495147">
    <property type="component" value="Unassembled WGS sequence"/>
</dbReference>
<feature type="signal peptide" evidence="4">
    <location>
        <begin position="1"/>
        <end position="28"/>
    </location>
</feature>
<dbReference type="PRINTS" id="PR00745">
    <property type="entry name" value="GLHYDRLASE39"/>
</dbReference>
<dbReference type="InterPro" id="IPR049166">
    <property type="entry name" value="GH39_cat"/>
</dbReference>
<proteinExistence type="inferred from homology"/>
<keyword evidence="2" id="KW-0378">Hydrolase</keyword>
<dbReference type="InterPro" id="IPR006311">
    <property type="entry name" value="TAT_signal"/>
</dbReference>
<comment type="caution">
    <text evidence="6">The sequence shown here is derived from an EMBL/GenBank/DDBJ whole genome shotgun (WGS) entry which is preliminary data.</text>
</comment>
<keyword evidence="4" id="KW-0732">Signal</keyword>
<evidence type="ECO:0000256" key="1">
    <source>
        <dbReference type="ARBA" id="ARBA00008875"/>
    </source>
</evidence>
<sequence>MTTLRTLRRRHLLGAAAALPLLPAAALAAPTGRRVALDLAQAKAPLDRFFDHCVGSDFPGTLFREDSLGQLKTAVDELGFRYLRFHAIFHDVFKTVTRDAAGKLVFDFSNIDKLYDAMLARRIKPFIELGFTPQALKTSDNKIFYWEGNTSHPEPQGWGQLIDAFTKHILQRYGAAEVRSWYFEVWNEPNLDGFWEKADQAAYFDLYTRTAKAIKAIDPQLRVGGPSTAGAAWVPEFLAHAKATGSPVDFITTHTYGVDHGFLDEFGVEDRMLSPNPDAIVGDVRRVRKEIEASHLPGLPLFFTEWSTSYNPRDKVHDSYMSASYVLAKLKATQGLAQHMSYWTYTDLFEEPGPPDAPFHGGFGMMTREGIRKPVWFAYKYLAALAQLNGREVPSSDSQAWAATDGKQLRAIVWDWRNTEQKVSNRSFFGKPQPAKPAGTVQVALSHLAPGRYRLVQQRTGYQINDAHTAYLKMGAPKNLDARQLAQLQGLTQDRPELRREVQVGASGTLNLSLKMRSHDVVLLSLEPVGR</sequence>
<feature type="chain" id="PRO_5045727888" evidence="4">
    <location>
        <begin position="29"/>
        <end position="531"/>
    </location>
</feature>
<dbReference type="EMBL" id="JBDPZD010000004">
    <property type="protein sequence ID" value="MEO3692769.1"/>
    <property type="molecule type" value="Genomic_DNA"/>
</dbReference>
<name>A0ABV0G4X0_9BURK</name>
<dbReference type="PANTHER" id="PTHR12631:SF10">
    <property type="entry name" value="BETA-XYLOSIDASE-LIKE PROTEIN-RELATED"/>
    <property type="match status" value="1"/>
</dbReference>
<dbReference type="InterPro" id="IPR051923">
    <property type="entry name" value="Glycosyl_Hydrolase_39"/>
</dbReference>
<dbReference type="PANTHER" id="PTHR12631">
    <property type="entry name" value="ALPHA-L-IDURONIDASE"/>
    <property type="match status" value="1"/>
</dbReference>
<evidence type="ECO:0000313" key="6">
    <source>
        <dbReference type="EMBL" id="MEO3692769.1"/>
    </source>
</evidence>
<dbReference type="PROSITE" id="PS51318">
    <property type="entry name" value="TAT"/>
    <property type="match status" value="1"/>
</dbReference>
<keyword evidence="3" id="KW-0326">Glycosidase</keyword>
<reference evidence="6 7" key="1">
    <citation type="submission" date="2024-05" db="EMBL/GenBank/DDBJ databases">
        <title>Roseateles sp. DJS-2-20 16S ribosomal RNA gene Genome sequencing and assembly.</title>
        <authorList>
            <person name="Woo H."/>
        </authorList>
    </citation>
    <scope>NUCLEOTIDE SEQUENCE [LARGE SCALE GENOMIC DNA]</scope>
    <source>
        <strain evidence="6 7">DJS-2-20</strain>
    </source>
</reference>
<dbReference type="InterPro" id="IPR049165">
    <property type="entry name" value="GH39_as"/>
</dbReference>
<dbReference type="InterPro" id="IPR017853">
    <property type="entry name" value="GH"/>
</dbReference>
<dbReference type="SUPFAM" id="SSF51445">
    <property type="entry name" value="(Trans)glycosidases"/>
    <property type="match status" value="1"/>
</dbReference>
<dbReference type="Gene3D" id="2.60.40.1500">
    <property type="entry name" value="Glycosyl hydrolase domain, family 39"/>
    <property type="match status" value="1"/>
</dbReference>
<evidence type="ECO:0000256" key="4">
    <source>
        <dbReference type="SAM" id="SignalP"/>
    </source>
</evidence>
<comment type="similarity">
    <text evidence="1">Belongs to the glycosyl hydrolase 39 family.</text>
</comment>
<dbReference type="SUPFAM" id="SSF51011">
    <property type="entry name" value="Glycosyl hydrolase domain"/>
    <property type="match status" value="1"/>
</dbReference>
<feature type="domain" description="Glycosyl hydrolases family 39 N-terminal catalytic" evidence="5">
    <location>
        <begin position="34"/>
        <end position="498"/>
    </location>
</feature>
<evidence type="ECO:0000256" key="2">
    <source>
        <dbReference type="ARBA" id="ARBA00022801"/>
    </source>
</evidence>
<dbReference type="Pfam" id="PF01229">
    <property type="entry name" value="Glyco_hydro_39"/>
    <property type="match status" value="1"/>
</dbReference>
<accession>A0ABV0G4X0</accession>
<dbReference type="InterPro" id="IPR000514">
    <property type="entry name" value="Glyco_hydro_39"/>
</dbReference>
<evidence type="ECO:0000313" key="7">
    <source>
        <dbReference type="Proteomes" id="UP001495147"/>
    </source>
</evidence>
<dbReference type="PROSITE" id="PS01027">
    <property type="entry name" value="GLYCOSYL_HYDROL_F39"/>
    <property type="match status" value="1"/>
</dbReference>
<organism evidence="6 7">
    <name type="scientific">Roseateles paludis</name>
    <dbReference type="NCBI Taxonomy" id="3145238"/>
    <lineage>
        <taxon>Bacteria</taxon>
        <taxon>Pseudomonadati</taxon>
        <taxon>Pseudomonadota</taxon>
        <taxon>Betaproteobacteria</taxon>
        <taxon>Burkholderiales</taxon>
        <taxon>Sphaerotilaceae</taxon>
        <taxon>Roseateles</taxon>
    </lineage>
</organism>
<dbReference type="RefSeq" id="WP_347705584.1">
    <property type="nucleotide sequence ID" value="NZ_JBDPZD010000004.1"/>
</dbReference>
<protein>
    <submittedName>
        <fullName evidence="6">Cellulase family glycosylhydrolase</fullName>
    </submittedName>
</protein>
<dbReference type="Gene3D" id="3.20.20.80">
    <property type="entry name" value="Glycosidases"/>
    <property type="match status" value="1"/>
</dbReference>
<evidence type="ECO:0000256" key="3">
    <source>
        <dbReference type="ARBA" id="ARBA00023295"/>
    </source>
</evidence>
<evidence type="ECO:0000259" key="5">
    <source>
        <dbReference type="Pfam" id="PF01229"/>
    </source>
</evidence>
<keyword evidence="7" id="KW-1185">Reference proteome</keyword>
<gene>
    <name evidence="6" type="ORF">ABDJ85_14920</name>
</gene>